<sequence>MMLHYSDASPFARLTRVVARELAVEGVNEVRWNPFDDETRQHNPLGKIPFLIMRDHQALFDSDVICRYFDSEWGNQTLFLPLAHHWGRQSMNALLQGLLETAVALRIEHTREDEGSASPFWSQRHRDTLQQGLTALASQLPLLPEEWSILDIKLVCLLEYLDFRHPGLGWRKHHPRLKAWLELVRDRPSLIATRPQ</sequence>
<accession>A0A1G8T4L0</accession>
<dbReference type="InterPro" id="IPR050983">
    <property type="entry name" value="GST_Omega/HSP26"/>
</dbReference>
<gene>
    <name evidence="2" type="ORF">SAMN04488540_10786</name>
</gene>
<dbReference type="InterPro" id="IPR036249">
    <property type="entry name" value="Thioredoxin-like_sf"/>
</dbReference>
<dbReference type="GO" id="GO:0016740">
    <property type="term" value="F:transferase activity"/>
    <property type="evidence" value="ECO:0007669"/>
    <property type="project" value="UniProtKB-KW"/>
</dbReference>
<keyword evidence="2" id="KW-0808">Transferase</keyword>
<dbReference type="Gene3D" id="3.40.30.10">
    <property type="entry name" value="Glutaredoxin"/>
    <property type="match status" value="1"/>
</dbReference>
<dbReference type="InterPro" id="IPR036282">
    <property type="entry name" value="Glutathione-S-Trfase_C_sf"/>
</dbReference>
<dbReference type="Pfam" id="PF13410">
    <property type="entry name" value="GST_C_2"/>
    <property type="match status" value="1"/>
</dbReference>
<dbReference type="GO" id="GO:0005737">
    <property type="term" value="C:cytoplasm"/>
    <property type="evidence" value="ECO:0007669"/>
    <property type="project" value="TreeGrafter"/>
</dbReference>
<evidence type="ECO:0000313" key="2">
    <source>
        <dbReference type="EMBL" id="SDJ35620.1"/>
    </source>
</evidence>
<dbReference type="OrthoDB" id="8634103at2"/>
<dbReference type="AlphaFoldDB" id="A0A1G8T4L0"/>
<reference evidence="3" key="1">
    <citation type="submission" date="2016-10" db="EMBL/GenBank/DDBJ databases">
        <authorList>
            <person name="Varghese N."/>
            <person name="Submissions S."/>
        </authorList>
    </citation>
    <scope>NUCLEOTIDE SEQUENCE [LARGE SCALE GENOMIC DNA]</scope>
    <source>
        <strain evidence="3">DSM 23317</strain>
    </source>
</reference>
<name>A0A1G8T4L0_9GAMM</name>
<dbReference type="SUPFAM" id="SSF52833">
    <property type="entry name" value="Thioredoxin-like"/>
    <property type="match status" value="1"/>
</dbReference>
<feature type="domain" description="GST N-terminal" evidence="1">
    <location>
        <begin position="1"/>
        <end position="77"/>
    </location>
</feature>
<dbReference type="Gene3D" id="1.20.1050.10">
    <property type="match status" value="1"/>
</dbReference>
<dbReference type="EMBL" id="FNEM01000007">
    <property type="protein sequence ID" value="SDJ35620.1"/>
    <property type="molecule type" value="Genomic_DNA"/>
</dbReference>
<protein>
    <submittedName>
        <fullName evidence="2">Glutathione S-transferase</fullName>
    </submittedName>
</protein>
<organism evidence="2 3">
    <name type="scientific">Ferrimonas sediminum</name>
    <dbReference type="NCBI Taxonomy" id="718193"/>
    <lineage>
        <taxon>Bacteria</taxon>
        <taxon>Pseudomonadati</taxon>
        <taxon>Pseudomonadota</taxon>
        <taxon>Gammaproteobacteria</taxon>
        <taxon>Alteromonadales</taxon>
        <taxon>Ferrimonadaceae</taxon>
        <taxon>Ferrimonas</taxon>
    </lineage>
</organism>
<dbReference type="InterPro" id="IPR004045">
    <property type="entry name" value="Glutathione_S-Trfase_N"/>
</dbReference>
<dbReference type="PROSITE" id="PS50404">
    <property type="entry name" value="GST_NTER"/>
    <property type="match status" value="1"/>
</dbReference>
<evidence type="ECO:0000259" key="1">
    <source>
        <dbReference type="PROSITE" id="PS50404"/>
    </source>
</evidence>
<dbReference type="PANTHER" id="PTHR43968:SF6">
    <property type="entry name" value="GLUTATHIONE S-TRANSFERASE OMEGA"/>
    <property type="match status" value="1"/>
</dbReference>
<proteinExistence type="predicted"/>
<evidence type="ECO:0000313" key="3">
    <source>
        <dbReference type="Proteomes" id="UP000199527"/>
    </source>
</evidence>
<keyword evidence="3" id="KW-1185">Reference proteome</keyword>
<dbReference type="RefSeq" id="WP_090365167.1">
    <property type="nucleotide sequence ID" value="NZ_FNEM01000007.1"/>
</dbReference>
<dbReference type="SUPFAM" id="SSF47616">
    <property type="entry name" value="GST C-terminal domain-like"/>
    <property type="match status" value="1"/>
</dbReference>
<dbReference type="CDD" id="cd03205">
    <property type="entry name" value="GST_C_6"/>
    <property type="match status" value="1"/>
</dbReference>
<dbReference type="PANTHER" id="PTHR43968">
    <property type="match status" value="1"/>
</dbReference>
<dbReference type="Pfam" id="PF13417">
    <property type="entry name" value="GST_N_3"/>
    <property type="match status" value="1"/>
</dbReference>
<dbReference type="Proteomes" id="UP000199527">
    <property type="component" value="Unassembled WGS sequence"/>
</dbReference>